<organism evidence="5 6">
    <name type="scientific">Streptomyces chattanoogensis</name>
    <dbReference type="NCBI Taxonomy" id="66876"/>
    <lineage>
        <taxon>Bacteria</taxon>
        <taxon>Bacillati</taxon>
        <taxon>Actinomycetota</taxon>
        <taxon>Actinomycetes</taxon>
        <taxon>Kitasatosporales</taxon>
        <taxon>Streptomycetaceae</taxon>
        <taxon>Streptomyces</taxon>
    </lineage>
</organism>
<proteinExistence type="inferred from homology"/>
<comment type="similarity">
    <text evidence="1">Belongs to the HIBADH-related family.</text>
</comment>
<dbReference type="InterPro" id="IPR006115">
    <property type="entry name" value="6PGDH_NADP-bd"/>
</dbReference>
<dbReference type="InterPro" id="IPR051265">
    <property type="entry name" value="HIBADH-related_NP60_sf"/>
</dbReference>
<evidence type="ECO:0000256" key="1">
    <source>
        <dbReference type="ARBA" id="ARBA00009080"/>
    </source>
</evidence>
<evidence type="ECO:0000313" key="5">
    <source>
        <dbReference type="EMBL" id="KPC64377.1"/>
    </source>
</evidence>
<evidence type="ECO:0000256" key="2">
    <source>
        <dbReference type="ARBA" id="ARBA00023002"/>
    </source>
</evidence>
<feature type="domain" description="NADPH-dependent reductive aminase-like C-terminal" evidence="4">
    <location>
        <begin position="161"/>
        <end position="284"/>
    </location>
</feature>
<keyword evidence="6" id="KW-1185">Reference proteome</keyword>
<protein>
    <submittedName>
        <fullName evidence="5">Uncharacterized protein</fullName>
    </submittedName>
</protein>
<feature type="domain" description="6-phosphogluconate dehydrogenase NADP-binding" evidence="3">
    <location>
        <begin position="4"/>
        <end position="159"/>
    </location>
</feature>
<evidence type="ECO:0000313" key="6">
    <source>
        <dbReference type="Proteomes" id="UP000037982"/>
    </source>
</evidence>
<evidence type="ECO:0000259" key="4">
    <source>
        <dbReference type="Pfam" id="PF21761"/>
    </source>
</evidence>
<dbReference type="Pfam" id="PF03446">
    <property type="entry name" value="NAD_binding_2"/>
    <property type="match status" value="1"/>
</dbReference>
<dbReference type="InterPro" id="IPR036291">
    <property type="entry name" value="NAD(P)-bd_dom_sf"/>
</dbReference>
<dbReference type="InterPro" id="IPR015815">
    <property type="entry name" value="HIBADH-related"/>
</dbReference>
<evidence type="ECO:0000259" key="3">
    <source>
        <dbReference type="Pfam" id="PF03446"/>
    </source>
</evidence>
<accession>A0A0N0XX47</accession>
<dbReference type="PIRSF" id="PIRSF000103">
    <property type="entry name" value="HIBADH"/>
    <property type="match status" value="1"/>
</dbReference>
<dbReference type="PANTHER" id="PTHR43580">
    <property type="entry name" value="OXIDOREDUCTASE GLYR1-RELATED"/>
    <property type="match status" value="1"/>
</dbReference>
<dbReference type="InterPro" id="IPR048666">
    <property type="entry name" value="RedAm-like_C"/>
</dbReference>
<dbReference type="Proteomes" id="UP000037982">
    <property type="component" value="Unassembled WGS sequence"/>
</dbReference>
<dbReference type="GO" id="GO:0050661">
    <property type="term" value="F:NADP binding"/>
    <property type="evidence" value="ECO:0007669"/>
    <property type="project" value="InterPro"/>
</dbReference>
<sequence>MADVTVIGTGYMGTALAKAMIAYGLKVNVWNRTRSKIAEFVDSGHAVDSLDEAVRSAPVLILGLPDYPTTQQVLSTVTDSLDSTVLVQTAAGTPDEARGLQQWITEKNPDARYLECGILCYPRHIGTEMSAVMWSGAPQDRAAVEEIAKAWGNNHDYLGPDIAAANAYEASLLALYYGTVRGAIEAVCMARAESLPMAAFSQAAIRSIPTLADTLERALTSAATGNYSTNDSTLGTHLAAIEGVTRSARAAGLSDPVTTPMAEYLQRRMAKGHTDDDMMSVVEEL</sequence>
<dbReference type="InterPro" id="IPR013328">
    <property type="entry name" value="6PGD_dom2"/>
</dbReference>
<keyword evidence="2" id="KW-0560">Oxidoreductase</keyword>
<dbReference type="GO" id="GO:0016491">
    <property type="term" value="F:oxidoreductase activity"/>
    <property type="evidence" value="ECO:0007669"/>
    <property type="project" value="UniProtKB-KW"/>
</dbReference>
<dbReference type="AlphaFoldDB" id="A0A0N0XX47"/>
<comment type="caution">
    <text evidence="5">The sequence shown here is derived from an EMBL/GenBank/DDBJ whole genome shotgun (WGS) entry which is preliminary data.</text>
</comment>
<name>A0A0N0XX47_9ACTN</name>
<dbReference type="RefSeq" id="WP_053923782.1">
    <property type="nucleotide sequence ID" value="NZ_LGKG01000101.1"/>
</dbReference>
<dbReference type="EMBL" id="LGKG01000101">
    <property type="protein sequence ID" value="KPC64377.1"/>
    <property type="molecule type" value="Genomic_DNA"/>
</dbReference>
<dbReference type="Gene3D" id="3.40.50.720">
    <property type="entry name" value="NAD(P)-binding Rossmann-like Domain"/>
    <property type="match status" value="1"/>
</dbReference>
<gene>
    <name evidence="5" type="ORF">ADL29_12805</name>
</gene>
<reference evidence="6" key="1">
    <citation type="submission" date="2015-07" db="EMBL/GenBank/DDBJ databases">
        <authorList>
            <person name="Ju K.-S."/>
            <person name="Doroghazi J.R."/>
            <person name="Metcalf W.W."/>
        </authorList>
    </citation>
    <scope>NUCLEOTIDE SEQUENCE [LARGE SCALE GENOMIC DNA]</scope>
    <source>
        <strain evidence="6">NRRL ISP-5002</strain>
    </source>
</reference>
<dbReference type="Pfam" id="PF21761">
    <property type="entry name" value="RedAm-like_C"/>
    <property type="match status" value="1"/>
</dbReference>
<dbReference type="PATRIC" id="fig|66876.3.peg.2823"/>
<dbReference type="SUPFAM" id="SSF51735">
    <property type="entry name" value="NAD(P)-binding Rossmann-fold domains"/>
    <property type="match status" value="1"/>
</dbReference>
<dbReference type="PANTHER" id="PTHR43580:SF2">
    <property type="entry name" value="CYTOKINE-LIKE NUCLEAR FACTOR N-PAC"/>
    <property type="match status" value="1"/>
</dbReference>
<dbReference type="Gene3D" id="1.10.1040.10">
    <property type="entry name" value="N-(1-d-carboxylethyl)-l-norvaline Dehydrogenase, domain 2"/>
    <property type="match status" value="1"/>
</dbReference>